<sequence length="161" mass="17139">MRRGGRYMMQYESVRRGVPVRAKVRAVRIFCACVKAGHICVSRVRAAVVSPVHFFSEHLPFGLGDYLASEQRVCATANPCHSLVTGHTSTLLYLIVIDSHGHAAARPWLLVPRGDGYGPRLPPHHHTADPGAAPVRDTPPAAAPAPATAPAPAPAQLHGAP</sequence>
<accession>A0AAW0TYK3</accession>
<dbReference type="EMBL" id="JARAKH010000022">
    <property type="protein sequence ID" value="KAK8392540.1"/>
    <property type="molecule type" value="Genomic_DNA"/>
</dbReference>
<comment type="caution">
    <text evidence="2">The sequence shown here is derived from an EMBL/GenBank/DDBJ whole genome shotgun (WGS) entry which is preliminary data.</text>
</comment>
<gene>
    <name evidence="2" type="ORF">O3P69_014733</name>
</gene>
<feature type="compositionally biased region" description="Pro residues" evidence="1">
    <location>
        <begin position="141"/>
        <end position="153"/>
    </location>
</feature>
<evidence type="ECO:0000313" key="2">
    <source>
        <dbReference type="EMBL" id="KAK8392540.1"/>
    </source>
</evidence>
<organism evidence="2 3">
    <name type="scientific">Scylla paramamosain</name>
    <name type="common">Mud crab</name>
    <dbReference type="NCBI Taxonomy" id="85552"/>
    <lineage>
        <taxon>Eukaryota</taxon>
        <taxon>Metazoa</taxon>
        <taxon>Ecdysozoa</taxon>
        <taxon>Arthropoda</taxon>
        <taxon>Crustacea</taxon>
        <taxon>Multicrustacea</taxon>
        <taxon>Malacostraca</taxon>
        <taxon>Eumalacostraca</taxon>
        <taxon>Eucarida</taxon>
        <taxon>Decapoda</taxon>
        <taxon>Pleocyemata</taxon>
        <taxon>Brachyura</taxon>
        <taxon>Eubrachyura</taxon>
        <taxon>Portunoidea</taxon>
        <taxon>Portunidae</taxon>
        <taxon>Portuninae</taxon>
        <taxon>Scylla</taxon>
    </lineage>
</organism>
<dbReference type="AlphaFoldDB" id="A0AAW0TYK3"/>
<reference evidence="2 3" key="1">
    <citation type="submission" date="2023-03" db="EMBL/GenBank/DDBJ databases">
        <title>High-quality genome of Scylla paramamosain provides insights in environmental adaptation.</title>
        <authorList>
            <person name="Zhang L."/>
        </authorList>
    </citation>
    <scope>NUCLEOTIDE SEQUENCE [LARGE SCALE GENOMIC DNA]</scope>
    <source>
        <strain evidence="2">LZ_2023a</strain>
        <tissue evidence="2">Muscle</tissue>
    </source>
</reference>
<name>A0AAW0TYK3_SCYPA</name>
<evidence type="ECO:0000313" key="3">
    <source>
        <dbReference type="Proteomes" id="UP001487740"/>
    </source>
</evidence>
<proteinExistence type="predicted"/>
<keyword evidence="3" id="KW-1185">Reference proteome</keyword>
<evidence type="ECO:0000256" key="1">
    <source>
        <dbReference type="SAM" id="MobiDB-lite"/>
    </source>
</evidence>
<protein>
    <submittedName>
        <fullName evidence="2">Uncharacterized protein</fullName>
    </submittedName>
</protein>
<feature type="region of interest" description="Disordered" evidence="1">
    <location>
        <begin position="119"/>
        <end position="161"/>
    </location>
</feature>
<dbReference type="Proteomes" id="UP001487740">
    <property type="component" value="Unassembled WGS sequence"/>
</dbReference>